<keyword evidence="7" id="KW-1185">Reference proteome</keyword>
<proteinExistence type="predicted"/>
<reference evidence="6" key="1">
    <citation type="submission" date="2021-02" db="EMBL/GenBank/DDBJ databases">
        <authorList>
            <person name="Dougan E. K."/>
            <person name="Rhodes N."/>
            <person name="Thang M."/>
            <person name="Chan C."/>
        </authorList>
    </citation>
    <scope>NUCLEOTIDE SEQUENCE</scope>
</reference>
<dbReference type="GO" id="GO:0005524">
    <property type="term" value="F:ATP binding"/>
    <property type="evidence" value="ECO:0007669"/>
    <property type="project" value="UniProtKB-KW"/>
</dbReference>
<keyword evidence="4" id="KW-0067">ATP-binding</keyword>
<evidence type="ECO:0000313" key="7">
    <source>
        <dbReference type="Proteomes" id="UP000649617"/>
    </source>
</evidence>
<sequence length="117" mass="12615">MLLHGKELFWVPGILLQAEDRAHRLGQANMVDVHYLVAPGTVDERMFAAVERRARDADAAVDGAAAKPSRGEGILGATVVEKDVAVEEVAKGAKRKQPAADDDDLELVGAKRTTRPF</sequence>
<dbReference type="GO" id="GO:0016787">
    <property type="term" value="F:hydrolase activity"/>
    <property type="evidence" value="ECO:0007669"/>
    <property type="project" value="UniProtKB-KW"/>
</dbReference>
<dbReference type="GO" id="GO:0031297">
    <property type="term" value="P:replication fork processing"/>
    <property type="evidence" value="ECO:0007669"/>
    <property type="project" value="TreeGrafter"/>
</dbReference>
<evidence type="ECO:0000256" key="2">
    <source>
        <dbReference type="ARBA" id="ARBA00022801"/>
    </source>
</evidence>
<dbReference type="InterPro" id="IPR027417">
    <property type="entry name" value="P-loop_NTPase"/>
</dbReference>
<dbReference type="OrthoDB" id="2801544at2759"/>
<organism evidence="6 7">
    <name type="scientific">Symbiodinium pilosum</name>
    <name type="common">Dinoflagellate</name>
    <dbReference type="NCBI Taxonomy" id="2952"/>
    <lineage>
        <taxon>Eukaryota</taxon>
        <taxon>Sar</taxon>
        <taxon>Alveolata</taxon>
        <taxon>Dinophyceae</taxon>
        <taxon>Suessiales</taxon>
        <taxon>Symbiodiniaceae</taxon>
        <taxon>Symbiodinium</taxon>
    </lineage>
</organism>
<evidence type="ECO:0000256" key="5">
    <source>
        <dbReference type="SAM" id="MobiDB-lite"/>
    </source>
</evidence>
<dbReference type="SUPFAM" id="SSF52540">
    <property type="entry name" value="P-loop containing nucleoside triphosphate hydrolases"/>
    <property type="match status" value="1"/>
</dbReference>
<keyword evidence="2" id="KW-0378">Hydrolase</keyword>
<evidence type="ECO:0000313" key="6">
    <source>
        <dbReference type="EMBL" id="CAE7242587.1"/>
    </source>
</evidence>
<evidence type="ECO:0000256" key="3">
    <source>
        <dbReference type="ARBA" id="ARBA00022806"/>
    </source>
</evidence>
<dbReference type="EMBL" id="CAJNIZ010005557">
    <property type="protein sequence ID" value="CAE7242587.1"/>
    <property type="molecule type" value="Genomic_DNA"/>
</dbReference>
<dbReference type="GO" id="GO:0043596">
    <property type="term" value="C:nuclear replication fork"/>
    <property type="evidence" value="ECO:0007669"/>
    <property type="project" value="TreeGrafter"/>
</dbReference>
<dbReference type="PANTHER" id="PTHR45766">
    <property type="entry name" value="DNA ANNEALING HELICASE AND ENDONUCLEASE ZRANB3 FAMILY MEMBER"/>
    <property type="match status" value="1"/>
</dbReference>
<dbReference type="AlphaFoldDB" id="A0A812LKB7"/>
<accession>A0A812LKB7</accession>
<gene>
    <name evidence="6" type="primary">ZRANB3</name>
    <name evidence="6" type="ORF">SPIL2461_LOCUS4278</name>
</gene>
<dbReference type="Proteomes" id="UP000649617">
    <property type="component" value="Unassembled WGS sequence"/>
</dbReference>
<evidence type="ECO:0000256" key="4">
    <source>
        <dbReference type="ARBA" id="ARBA00022840"/>
    </source>
</evidence>
<evidence type="ECO:0000256" key="1">
    <source>
        <dbReference type="ARBA" id="ARBA00022741"/>
    </source>
</evidence>
<keyword evidence="1" id="KW-0547">Nucleotide-binding</keyword>
<dbReference type="GO" id="GO:0006281">
    <property type="term" value="P:DNA repair"/>
    <property type="evidence" value="ECO:0007669"/>
    <property type="project" value="TreeGrafter"/>
</dbReference>
<keyword evidence="3" id="KW-0347">Helicase</keyword>
<feature type="non-terminal residue" evidence="6">
    <location>
        <position position="117"/>
    </location>
</feature>
<protein>
    <submittedName>
        <fullName evidence="6">ZRANB3 protein</fullName>
    </submittedName>
</protein>
<dbReference type="GO" id="GO:0004386">
    <property type="term" value="F:helicase activity"/>
    <property type="evidence" value="ECO:0007669"/>
    <property type="project" value="UniProtKB-KW"/>
</dbReference>
<dbReference type="Gene3D" id="3.40.50.300">
    <property type="entry name" value="P-loop containing nucleotide triphosphate hydrolases"/>
    <property type="match status" value="1"/>
</dbReference>
<dbReference type="PANTHER" id="PTHR45766:SF3">
    <property type="entry name" value="DNA ANNEALING HELICASE AND ENDONUCLEASE ZRANB3"/>
    <property type="match status" value="1"/>
</dbReference>
<dbReference type="GO" id="GO:0004520">
    <property type="term" value="F:DNA endonuclease activity"/>
    <property type="evidence" value="ECO:0007669"/>
    <property type="project" value="TreeGrafter"/>
</dbReference>
<feature type="region of interest" description="Disordered" evidence="5">
    <location>
        <begin position="92"/>
        <end position="117"/>
    </location>
</feature>
<name>A0A812LKB7_SYMPI</name>
<comment type="caution">
    <text evidence="6">The sequence shown here is derived from an EMBL/GenBank/DDBJ whole genome shotgun (WGS) entry which is preliminary data.</text>
</comment>